<evidence type="ECO:0000256" key="2">
    <source>
        <dbReference type="ARBA" id="ARBA00023125"/>
    </source>
</evidence>
<dbReference type="InterPro" id="IPR003441">
    <property type="entry name" value="NAC-dom"/>
</dbReference>
<evidence type="ECO:0000313" key="6">
    <source>
        <dbReference type="EMBL" id="MED6159874.1"/>
    </source>
</evidence>
<dbReference type="Proteomes" id="UP001341840">
    <property type="component" value="Unassembled WGS sequence"/>
</dbReference>
<dbReference type="PANTHER" id="PTHR31719">
    <property type="entry name" value="NAC TRANSCRIPTION FACTOR 56"/>
    <property type="match status" value="1"/>
</dbReference>
<accession>A0ABU6UFR1</accession>
<dbReference type="Gene3D" id="2.170.150.80">
    <property type="entry name" value="NAC domain"/>
    <property type="match status" value="1"/>
</dbReference>
<evidence type="ECO:0000256" key="4">
    <source>
        <dbReference type="ARBA" id="ARBA00023242"/>
    </source>
</evidence>
<dbReference type="EMBL" id="JASCZI010121116">
    <property type="protein sequence ID" value="MED6159874.1"/>
    <property type="molecule type" value="Genomic_DNA"/>
</dbReference>
<sequence length="262" mass="29205">MALVTPKSSSFNPTDQELVLNFLYNKINGNPLPSEATTNIHQYDDLLFGEKKPWQIWEAFGGDGDGSDGGALYFFSVKKKKKTSRSENGSWEELEKKARAKPITVKEGAKKEIIGTKKSLVWNENNNNSVVSSSWIIHEYMLHQSKVCHESYARNTVLCKLFKNQGNHVLQVKTENKQSSQLKIGADTTNSIDNNDRSKCPEIGAAAATSTFDNGGWKDASHRTKRFKTGQLLQTQCGGDDDVGKTKADSERNITLILRNTM</sequence>
<evidence type="ECO:0000256" key="1">
    <source>
        <dbReference type="ARBA" id="ARBA00023015"/>
    </source>
</evidence>
<dbReference type="InterPro" id="IPR036093">
    <property type="entry name" value="NAC_dom_sf"/>
</dbReference>
<comment type="caution">
    <text evidence="6">The sequence shown here is derived from an EMBL/GenBank/DDBJ whole genome shotgun (WGS) entry which is preliminary data.</text>
</comment>
<dbReference type="SUPFAM" id="SSF101941">
    <property type="entry name" value="NAC domain"/>
    <property type="match status" value="1"/>
</dbReference>
<keyword evidence="2" id="KW-0238">DNA-binding</keyword>
<protein>
    <recommendedName>
        <fullName evidence="5">NAC domain-containing protein</fullName>
    </recommendedName>
</protein>
<evidence type="ECO:0000259" key="5">
    <source>
        <dbReference type="PROSITE" id="PS51005"/>
    </source>
</evidence>
<dbReference type="PROSITE" id="PS51005">
    <property type="entry name" value="NAC"/>
    <property type="match status" value="1"/>
</dbReference>
<evidence type="ECO:0000313" key="7">
    <source>
        <dbReference type="Proteomes" id="UP001341840"/>
    </source>
</evidence>
<keyword evidence="3" id="KW-0804">Transcription</keyword>
<feature type="domain" description="NAC" evidence="5">
    <location>
        <begin position="5"/>
        <end position="164"/>
    </location>
</feature>
<dbReference type="PANTHER" id="PTHR31719:SF43">
    <property type="entry name" value="NAC TRANSCRIPTION FACTOR 56"/>
    <property type="match status" value="1"/>
</dbReference>
<evidence type="ECO:0000256" key="3">
    <source>
        <dbReference type="ARBA" id="ARBA00023163"/>
    </source>
</evidence>
<dbReference type="Pfam" id="PF02365">
    <property type="entry name" value="NAM"/>
    <property type="match status" value="1"/>
</dbReference>
<keyword evidence="1" id="KW-0805">Transcription regulation</keyword>
<keyword evidence="7" id="KW-1185">Reference proteome</keyword>
<keyword evidence="4" id="KW-0539">Nucleus</keyword>
<gene>
    <name evidence="6" type="ORF">PIB30_046240</name>
</gene>
<proteinExistence type="predicted"/>
<organism evidence="6 7">
    <name type="scientific">Stylosanthes scabra</name>
    <dbReference type="NCBI Taxonomy" id="79078"/>
    <lineage>
        <taxon>Eukaryota</taxon>
        <taxon>Viridiplantae</taxon>
        <taxon>Streptophyta</taxon>
        <taxon>Embryophyta</taxon>
        <taxon>Tracheophyta</taxon>
        <taxon>Spermatophyta</taxon>
        <taxon>Magnoliopsida</taxon>
        <taxon>eudicotyledons</taxon>
        <taxon>Gunneridae</taxon>
        <taxon>Pentapetalae</taxon>
        <taxon>rosids</taxon>
        <taxon>fabids</taxon>
        <taxon>Fabales</taxon>
        <taxon>Fabaceae</taxon>
        <taxon>Papilionoideae</taxon>
        <taxon>50 kb inversion clade</taxon>
        <taxon>dalbergioids sensu lato</taxon>
        <taxon>Dalbergieae</taxon>
        <taxon>Pterocarpus clade</taxon>
        <taxon>Stylosanthes</taxon>
    </lineage>
</organism>
<reference evidence="6 7" key="1">
    <citation type="journal article" date="2023" name="Plants (Basel)">
        <title>Bridging the Gap: Combining Genomics and Transcriptomics Approaches to Understand Stylosanthes scabra, an Orphan Legume from the Brazilian Caatinga.</title>
        <authorList>
            <person name="Ferreira-Neto J.R.C."/>
            <person name="da Silva M.D."/>
            <person name="Binneck E."/>
            <person name="de Melo N.F."/>
            <person name="da Silva R.H."/>
            <person name="de Melo A.L.T.M."/>
            <person name="Pandolfi V."/>
            <person name="Bustamante F.O."/>
            <person name="Brasileiro-Vidal A.C."/>
            <person name="Benko-Iseppon A.M."/>
        </authorList>
    </citation>
    <scope>NUCLEOTIDE SEQUENCE [LARGE SCALE GENOMIC DNA]</scope>
    <source>
        <tissue evidence="6">Leaves</tissue>
    </source>
</reference>
<name>A0ABU6UFR1_9FABA</name>